<protein>
    <submittedName>
        <fullName evidence="2">Uncharacterized protein</fullName>
    </submittedName>
</protein>
<accession>A0A3R7Q311</accession>
<reference evidence="2 3" key="2">
    <citation type="submission" date="2019-01" db="EMBL/GenBank/DDBJ databases">
        <title>The decoding of complex shrimp genome reveals the adaptation for benthos swimmer, frequently molting mechanism and breeding impact on genome.</title>
        <authorList>
            <person name="Sun Y."/>
            <person name="Gao Y."/>
            <person name="Yu Y."/>
        </authorList>
    </citation>
    <scope>NUCLEOTIDE SEQUENCE [LARGE SCALE GENOMIC DNA]</scope>
    <source>
        <tissue evidence="2">Muscle</tissue>
    </source>
</reference>
<comment type="caution">
    <text evidence="2">The sequence shown here is derived from an EMBL/GenBank/DDBJ whole genome shotgun (WGS) entry which is preliminary data.</text>
</comment>
<keyword evidence="1" id="KW-0812">Transmembrane</keyword>
<reference evidence="2 3" key="1">
    <citation type="submission" date="2018-04" db="EMBL/GenBank/DDBJ databases">
        <authorList>
            <person name="Zhang X."/>
            <person name="Yuan J."/>
            <person name="Li F."/>
            <person name="Xiang J."/>
        </authorList>
    </citation>
    <scope>NUCLEOTIDE SEQUENCE [LARGE SCALE GENOMIC DNA]</scope>
    <source>
        <tissue evidence="2">Muscle</tissue>
    </source>
</reference>
<name>A0A3R7Q311_PENVA</name>
<evidence type="ECO:0000256" key="1">
    <source>
        <dbReference type="SAM" id="Phobius"/>
    </source>
</evidence>
<gene>
    <name evidence="2" type="ORF">C7M84_014700</name>
</gene>
<dbReference type="Proteomes" id="UP000283509">
    <property type="component" value="Unassembled WGS sequence"/>
</dbReference>
<evidence type="ECO:0000313" key="3">
    <source>
        <dbReference type="Proteomes" id="UP000283509"/>
    </source>
</evidence>
<dbReference type="EMBL" id="QCYY01002831">
    <property type="protein sequence ID" value="ROT67224.1"/>
    <property type="molecule type" value="Genomic_DNA"/>
</dbReference>
<proteinExistence type="predicted"/>
<dbReference type="AlphaFoldDB" id="A0A3R7Q311"/>
<keyword evidence="3" id="KW-1185">Reference proteome</keyword>
<organism evidence="2 3">
    <name type="scientific">Penaeus vannamei</name>
    <name type="common">Whiteleg shrimp</name>
    <name type="synonym">Litopenaeus vannamei</name>
    <dbReference type="NCBI Taxonomy" id="6689"/>
    <lineage>
        <taxon>Eukaryota</taxon>
        <taxon>Metazoa</taxon>
        <taxon>Ecdysozoa</taxon>
        <taxon>Arthropoda</taxon>
        <taxon>Crustacea</taxon>
        <taxon>Multicrustacea</taxon>
        <taxon>Malacostraca</taxon>
        <taxon>Eumalacostraca</taxon>
        <taxon>Eucarida</taxon>
        <taxon>Decapoda</taxon>
        <taxon>Dendrobranchiata</taxon>
        <taxon>Penaeoidea</taxon>
        <taxon>Penaeidae</taxon>
        <taxon>Penaeus</taxon>
    </lineage>
</organism>
<sequence length="453" mass="50113">MFQKPSLLPQHLHVPVADTQLRVPRSHVARALVQGAAAARRQLDPAPGPESGHSAQKTAQEISSATATNLTIIPPPRRNQMSFYFRTDKPGYESCLMYDYNYTLRNDPGTQGSRFWGSYETLSCSSRDFNYTQYESTVVTELRAAARGADLRLVVPAGFATALSPCYEAYFLLLTVVACLLYGAYLGCFVIVMEVSAPRQRSSAGSPVRPLGRWLHDHARHRLPGAHLAWMRAALTLPMAPSSSTLVSLPRCQCSCVVSLSRLTPWARRSIPRARRSNDVSQSLPPAQVAARDAAVAGAEGALPGGRCGCSRGRPASMSAPSRPPRFFLKTWRQSEIRPWPRPKRRASRAARRPCSLTAPPLRRTTACTLFCWIAASLVYDGVSLNAANLRWVLRSNLVFGKYFVIQGIRTLSAKETNSCRSRWTTPLPPPPCRRCPSCSQVFLDAFRTLFNY</sequence>
<feature type="transmembrane region" description="Helical" evidence="1">
    <location>
        <begin position="169"/>
        <end position="192"/>
    </location>
</feature>
<evidence type="ECO:0000313" key="2">
    <source>
        <dbReference type="EMBL" id="ROT67224.1"/>
    </source>
</evidence>
<keyword evidence="1" id="KW-0472">Membrane</keyword>
<keyword evidence="1" id="KW-1133">Transmembrane helix</keyword>